<dbReference type="InterPro" id="IPR050422">
    <property type="entry name" value="X-Pro_aminopeptidase_P"/>
</dbReference>
<feature type="domain" description="Peptidase M24" evidence="4">
    <location>
        <begin position="322"/>
        <end position="538"/>
    </location>
</feature>
<dbReference type="SUPFAM" id="SSF55920">
    <property type="entry name" value="Creatinase/aminopeptidase"/>
    <property type="match status" value="1"/>
</dbReference>
<protein>
    <submittedName>
        <fullName evidence="7">Putative peptidase</fullName>
        <ecNumber evidence="7">3.4.-.-</ecNumber>
    </submittedName>
</protein>
<keyword evidence="2" id="KW-0479">Metal-binding</keyword>
<accession>A0A1U9Z6N5</accession>
<dbReference type="EC" id="3.4.-.-" evidence="7"/>
<dbReference type="Pfam" id="PF01321">
    <property type="entry name" value="Creatinase_N"/>
    <property type="match status" value="1"/>
</dbReference>
<reference evidence="7 8" key="1">
    <citation type="submission" date="2017-03" db="EMBL/GenBank/DDBJ databases">
        <title>Foreign affairs: Plasmid Transfer between Roseobacters and Rhizobia.</title>
        <authorList>
            <person name="Bartling P."/>
            <person name="Bunk B."/>
            <person name="Overmann J."/>
            <person name="Brinkmann H."/>
            <person name="Petersen J."/>
        </authorList>
    </citation>
    <scope>NUCLEOTIDE SEQUENCE [LARGE SCALE GENOMIC DNA]</scope>
    <source>
        <strain evidence="7 8">MACL11</strain>
    </source>
</reference>
<evidence type="ECO:0000256" key="3">
    <source>
        <dbReference type="ARBA" id="ARBA00022801"/>
    </source>
</evidence>
<feature type="domain" description="Peptidase M24 C-terminal" evidence="6">
    <location>
        <begin position="548"/>
        <end position="609"/>
    </location>
</feature>
<dbReference type="Proteomes" id="UP000191135">
    <property type="component" value="Chromosome"/>
</dbReference>
<dbReference type="InterPro" id="IPR029149">
    <property type="entry name" value="Creatin/AminoP/Spt16_N"/>
</dbReference>
<proteinExistence type="inferred from homology"/>
<name>A0A1U9Z6N5_9HYPH</name>
<dbReference type="PANTHER" id="PTHR43763">
    <property type="entry name" value="XAA-PRO AMINOPEPTIDASE 1"/>
    <property type="match status" value="1"/>
</dbReference>
<dbReference type="GO" id="GO:0005737">
    <property type="term" value="C:cytoplasm"/>
    <property type="evidence" value="ECO:0007669"/>
    <property type="project" value="UniProtKB-ARBA"/>
</dbReference>
<dbReference type="AlphaFoldDB" id="A0A1U9Z6N5"/>
<dbReference type="Gene3D" id="3.40.350.10">
    <property type="entry name" value="Creatinase/prolidase N-terminal domain"/>
    <property type="match status" value="2"/>
</dbReference>
<dbReference type="Gene3D" id="3.90.230.10">
    <property type="entry name" value="Creatinase/methionine aminopeptidase superfamily"/>
    <property type="match status" value="1"/>
</dbReference>
<evidence type="ECO:0000313" key="8">
    <source>
        <dbReference type="Proteomes" id="UP000191135"/>
    </source>
</evidence>
<dbReference type="GO" id="GO:0046872">
    <property type="term" value="F:metal ion binding"/>
    <property type="evidence" value="ECO:0007669"/>
    <property type="project" value="UniProtKB-KW"/>
</dbReference>
<dbReference type="InterPro" id="IPR000994">
    <property type="entry name" value="Pept_M24"/>
</dbReference>
<dbReference type="SUPFAM" id="SSF53092">
    <property type="entry name" value="Creatinase/prolidase N-terminal domain"/>
    <property type="match status" value="1"/>
</dbReference>
<dbReference type="Pfam" id="PF16188">
    <property type="entry name" value="Peptidase_M24_C"/>
    <property type="match status" value="1"/>
</dbReference>
<evidence type="ECO:0000256" key="1">
    <source>
        <dbReference type="ARBA" id="ARBA00008766"/>
    </source>
</evidence>
<dbReference type="KEGG" id="mmed:Mame_04038"/>
<dbReference type="eggNOG" id="COG0006">
    <property type="taxonomic scope" value="Bacteria"/>
</dbReference>
<dbReference type="EMBL" id="CP020330">
    <property type="protein sequence ID" value="AQZ53338.1"/>
    <property type="molecule type" value="Genomic_DNA"/>
</dbReference>
<dbReference type="PANTHER" id="PTHR43763:SF6">
    <property type="entry name" value="XAA-PRO AMINOPEPTIDASE 1"/>
    <property type="match status" value="1"/>
</dbReference>
<evidence type="ECO:0000313" key="7">
    <source>
        <dbReference type="EMBL" id="AQZ53338.1"/>
    </source>
</evidence>
<evidence type="ECO:0000259" key="5">
    <source>
        <dbReference type="Pfam" id="PF01321"/>
    </source>
</evidence>
<dbReference type="STRING" id="1122214.Mame_04038"/>
<dbReference type="CDD" id="cd01085">
    <property type="entry name" value="APP"/>
    <property type="match status" value="1"/>
</dbReference>
<sequence>MFQSFDVSSRPEQAAPRIAGLRALFPALGINAFLVPRTDEYQGEYVPPSAERLAWLTGFTGSAGIALVMEEQAVVFVDGRYTTQLAAQTDAALITAGDLVGCPPSAWLGEHKPKGLKLGIDPWLHTPAEVEKLQSALADIGGELVLLSENPIDGIWADRPAVPSAPVTVQKSDLAGQPAGDKIAAIAAMLQKKKAEAVLIADSTSVGWLFNIRGNDVAHTPAPLSRAIVKADGSAMLFVMPEKVAGEAAGHLAPLAGLLPPEAISDALAAIAAAGETLLIDRAAVPFAVVQIVEAAGGTWQNAPDPVAPARAVKNAAEQAGTRAAHLQDGAAMVSFLSWLDGQTPGTVSEIDAASALEAARAETGMRMQNPLRDISFDTISGAGPNAAIIHYRVTSETSRMLQPGEMYLVDSGAQYQNGTTDITRTIAIGEVDDAQKKFFTLVLKGMIAISRARFPAGTRGMDLDPFARAALWQAGVDYAHGTGHGVGSYLSVHEGPQRISRLGSAELKPGMILSNEPGYYRPGAFGIRIENLVLVKEAEPIEGGEIPMLGFETLTWCPIDLRLIVPALLSPEEKAWLDAYHGEVREKLAPLAASEAERRWLEAATRPLSQ</sequence>
<keyword evidence="8" id="KW-1185">Reference proteome</keyword>
<dbReference type="InterPro" id="IPR033740">
    <property type="entry name" value="Pept_M24B"/>
</dbReference>
<dbReference type="RefSeq" id="WP_018066732.1">
    <property type="nucleotide sequence ID" value="NZ_AQWH01000027.1"/>
</dbReference>
<keyword evidence="3 7" id="KW-0378">Hydrolase</keyword>
<dbReference type="InterPro" id="IPR032416">
    <property type="entry name" value="Peptidase_M24_C"/>
</dbReference>
<dbReference type="InterPro" id="IPR036005">
    <property type="entry name" value="Creatinase/aminopeptidase-like"/>
</dbReference>
<dbReference type="GO" id="GO:0070006">
    <property type="term" value="F:metalloaminopeptidase activity"/>
    <property type="evidence" value="ECO:0007669"/>
    <property type="project" value="InterPro"/>
</dbReference>
<dbReference type="Pfam" id="PF16189">
    <property type="entry name" value="Creatinase_N_2"/>
    <property type="match status" value="1"/>
</dbReference>
<dbReference type="InterPro" id="IPR000587">
    <property type="entry name" value="Creatinase_N"/>
</dbReference>
<evidence type="ECO:0000259" key="4">
    <source>
        <dbReference type="Pfam" id="PF00557"/>
    </source>
</evidence>
<dbReference type="OrthoDB" id="9806388at2"/>
<dbReference type="FunFam" id="3.90.230.10:FF:000009">
    <property type="entry name" value="xaa-Pro aminopeptidase 2"/>
    <property type="match status" value="1"/>
</dbReference>
<feature type="domain" description="Creatinase N-terminal" evidence="5">
    <location>
        <begin position="17"/>
        <end position="140"/>
    </location>
</feature>
<dbReference type="Pfam" id="PF00557">
    <property type="entry name" value="Peptidase_M24"/>
    <property type="match status" value="1"/>
</dbReference>
<evidence type="ECO:0000256" key="2">
    <source>
        <dbReference type="ARBA" id="ARBA00022723"/>
    </source>
</evidence>
<comment type="similarity">
    <text evidence="1">Belongs to the peptidase M24B family.</text>
</comment>
<evidence type="ECO:0000259" key="6">
    <source>
        <dbReference type="Pfam" id="PF16188"/>
    </source>
</evidence>
<organism evidence="7 8">
    <name type="scientific">Martelella mediterranea DSM 17316</name>
    <dbReference type="NCBI Taxonomy" id="1122214"/>
    <lineage>
        <taxon>Bacteria</taxon>
        <taxon>Pseudomonadati</taxon>
        <taxon>Pseudomonadota</taxon>
        <taxon>Alphaproteobacteria</taxon>
        <taxon>Hyphomicrobiales</taxon>
        <taxon>Aurantimonadaceae</taxon>
        <taxon>Martelella</taxon>
    </lineage>
</organism>
<gene>
    <name evidence="7" type="ORF">Mame_04038</name>
</gene>